<dbReference type="InterPro" id="IPR000843">
    <property type="entry name" value="HTH_LacI"/>
</dbReference>
<comment type="caution">
    <text evidence="6">The sequence shown here is derived from an EMBL/GenBank/DDBJ whole genome shotgun (WGS) entry which is preliminary data.</text>
</comment>
<organism evidence="6 7">
    <name type="scientific">Nanchangia anserum</name>
    <dbReference type="NCBI Taxonomy" id="2692125"/>
    <lineage>
        <taxon>Bacteria</taxon>
        <taxon>Bacillati</taxon>
        <taxon>Actinomycetota</taxon>
        <taxon>Actinomycetes</taxon>
        <taxon>Actinomycetales</taxon>
        <taxon>Actinomycetaceae</taxon>
        <taxon>Nanchangia</taxon>
    </lineage>
</organism>
<dbReference type="Pfam" id="PF13377">
    <property type="entry name" value="Peripla_BP_3"/>
    <property type="match status" value="1"/>
</dbReference>
<evidence type="ECO:0000256" key="2">
    <source>
        <dbReference type="ARBA" id="ARBA00023015"/>
    </source>
</evidence>
<accession>A0A8I0GBB0</accession>
<dbReference type="Pfam" id="PF00356">
    <property type="entry name" value="LacI"/>
    <property type="match status" value="1"/>
</dbReference>
<dbReference type="PROSITE" id="PS50932">
    <property type="entry name" value="HTH_LACI_2"/>
    <property type="match status" value="1"/>
</dbReference>
<dbReference type="GO" id="GO:0003700">
    <property type="term" value="F:DNA-binding transcription factor activity"/>
    <property type="evidence" value="ECO:0007669"/>
    <property type="project" value="TreeGrafter"/>
</dbReference>
<dbReference type="GO" id="GO:0000976">
    <property type="term" value="F:transcription cis-regulatory region binding"/>
    <property type="evidence" value="ECO:0007669"/>
    <property type="project" value="TreeGrafter"/>
</dbReference>
<dbReference type="InterPro" id="IPR010982">
    <property type="entry name" value="Lambda_DNA-bd_dom_sf"/>
</dbReference>
<dbReference type="EMBL" id="JACRUO010000001">
    <property type="protein sequence ID" value="MBD3688871.1"/>
    <property type="molecule type" value="Genomic_DNA"/>
</dbReference>
<dbReference type="PANTHER" id="PTHR30146:SF148">
    <property type="entry name" value="HTH-TYPE TRANSCRIPTIONAL REPRESSOR PURR-RELATED"/>
    <property type="match status" value="1"/>
</dbReference>
<gene>
    <name evidence="6" type="ORF">H8R10_01265</name>
</gene>
<protein>
    <submittedName>
        <fullName evidence="6">LacI family DNA-binding transcriptional regulator</fullName>
    </submittedName>
</protein>
<keyword evidence="1" id="KW-0678">Repressor</keyword>
<dbReference type="SUPFAM" id="SSF47413">
    <property type="entry name" value="lambda repressor-like DNA-binding domains"/>
    <property type="match status" value="1"/>
</dbReference>
<dbReference type="SUPFAM" id="SSF53822">
    <property type="entry name" value="Periplasmic binding protein-like I"/>
    <property type="match status" value="1"/>
</dbReference>
<evidence type="ECO:0000313" key="6">
    <source>
        <dbReference type="EMBL" id="MBD3688871.1"/>
    </source>
</evidence>
<evidence type="ECO:0000259" key="5">
    <source>
        <dbReference type="PROSITE" id="PS50932"/>
    </source>
</evidence>
<reference evidence="6 7" key="1">
    <citation type="submission" date="2020-08" db="EMBL/GenBank/DDBJ databases">
        <title>Winkia gen. nov., sp. nov., isolated from faeces of the Anser albifrons in China.</title>
        <authorList>
            <person name="Liu Q."/>
        </authorList>
    </citation>
    <scope>NUCLEOTIDE SEQUENCE [LARGE SCALE GENOMIC DNA]</scope>
    <source>
        <strain evidence="6 7">C62</strain>
    </source>
</reference>
<evidence type="ECO:0000256" key="4">
    <source>
        <dbReference type="ARBA" id="ARBA00023163"/>
    </source>
</evidence>
<keyword evidence="3 6" id="KW-0238">DNA-binding</keyword>
<sequence>MDTTPRLKDVAALADVSVASASLVLSGHSRGRVSEATAQRIRQAAADLGYVARHHDTARGADHRRNATYGFITDTVVTKPYAVDLLAEAAQSVAAEDAGLVITTSNGDPRSEALAVANLKARKVDYIAIVCMKHRAVRLPRALERPTIIVNGYSPDTAVPAVVPNEVQGAYDATRALIEAGHHRLGFLNDAESRYAAPLRLQGFRRALRDAGLPQSAGVVMGTRPHPGTCDAAAAAMLALPERPTGIFCFNDGIAAGLYRAARRARVRIPTDLSVIGFDNLLLISANLDPGLTTMQLPHRQMTRWALRYLRDPDAMEGVTWPMHFRCDLVERDSIAPRGA</sequence>
<keyword evidence="4" id="KW-0804">Transcription</keyword>
<evidence type="ECO:0000256" key="3">
    <source>
        <dbReference type="ARBA" id="ARBA00023125"/>
    </source>
</evidence>
<dbReference type="Gene3D" id="1.10.260.40">
    <property type="entry name" value="lambda repressor-like DNA-binding domains"/>
    <property type="match status" value="1"/>
</dbReference>
<dbReference type="InterPro" id="IPR028082">
    <property type="entry name" value="Peripla_BP_I"/>
</dbReference>
<evidence type="ECO:0000256" key="1">
    <source>
        <dbReference type="ARBA" id="ARBA00022491"/>
    </source>
</evidence>
<dbReference type="AlphaFoldDB" id="A0A8I0GBB0"/>
<proteinExistence type="predicted"/>
<dbReference type="CDD" id="cd01392">
    <property type="entry name" value="HTH_LacI"/>
    <property type="match status" value="1"/>
</dbReference>
<evidence type="ECO:0000313" key="7">
    <source>
        <dbReference type="Proteomes" id="UP000627538"/>
    </source>
</evidence>
<dbReference type="InterPro" id="IPR046335">
    <property type="entry name" value="LacI/GalR-like_sensor"/>
</dbReference>
<keyword evidence="7" id="KW-1185">Reference proteome</keyword>
<dbReference type="Proteomes" id="UP000627538">
    <property type="component" value="Unassembled WGS sequence"/>
</dbReference>
<dbReference type="SMART" id="SM00354">
    <property type="entry name" value="HTH_LACI"/>
    <property type="match status" value="1"/>
</dbReference>
<name>A0A8I0GBB0_9ACTO</name>
<dbReference type="PANTHER" id="PTHR30146">
    <property type="entry name" value="LACI-RELATED TRANSCRIPTIONAL REPRESSOR"/>
    <property type="match status" value="1"/>
</dbReference>
<feature type="domain" description="HTH lacI-type" evidence="5">
    <location>
        <begin position="5"/>
        <end position="60"/>
    </location>
</feature>
<dbReference type="RefSeq" id="WP_191070965.1">
    <property type="nucleotide sequence ID" value="NZ_CP060506.1"/>
</dbReference>
<dbReference type="Gene3D" id="3.40.50.2300">
    <property type="match status" value="2"/>
</dbReference>
<keyword evidence="2" id="KW-0805">Transcription regulation</keyword>